<dbReference type="Proteomes" id="UP001575105">
    <property type="component" value="Unassembled WGS sequence"/>
</dbReference>
<evidence type="ECO:0000313" key="1">
    <source>
        <dbReference type="EMBL" id="MFA9478511.1"/>
    </source>
</evidence>
<dbReference type="EMBL" id="JBGUBD010000005">
    <property type="protein sequence ID" value="MFA9478511.1"/>
    <property type="molecule type" value="Genomic_DNA"/>
</dbReference>
<name>A0ABV4U6Z0_9BACT</name>
<comment type="caution">
    <text evidence="1">The sequence shown here is derived from an EMBL/GenBank/DDBJ whole genome shotgun (WGS) entry which is preliminary data.</text>
</comment>
<gene>
    <name evidence="1" type="ORF">ACERK3_09405</name>
</gene>
<reference evidence="1 2" key="1">
    <citation type="submission" date="2024-08" db="EMBL/GenBank/DDBJ databases">
        <title>Whole-genome sequencing of halo(alkali)philic microorganisms from hypersaline lakes.</title>
        <authorList>
            <person name="Sorokin D.Y."/>
            <person name="Merkel A.Y."/>
            <person name="Messina E."/>
            <person name="Yakimov M."/>
        </authorList>
    </citation>
    <scope>NUCLEOTIDE SEQUENCE [LARGE SCALE GENOMIC DNA]</scope>
    <source>
        <strain evidence="1 2">AB-hyl4</strain>
    </source>
</reference>
<proteinExistence type="predicted"/>
<accession>A0ABV4U6Z0</accession>
<evidence type="ECO:0000313" key="2">
    <source>
        <dbReference type="Proteomes" id="UP001575105"/>
    </source>
</evidence>
<sequence length="204" mass="22762">MQIGIGMSRNQAKSLFFDRPRVLAMMERTRHRVFGRFGGFVRMTARRSIRKRNRISEPGQPPSSHEGSLRRGIWYAADPQRSSVVIGPVSTNQVFFDGDMRPIRGTVPEVLEHGGVVRTIEIYVMGRWRRRDLRRKGAVASVAAARAAAQSGVLSPGRVVLSGGVPQRTRHSTIAPRPYMGPAFQKGLQRLPDFWRMAASRAAA</sequence>
<protein>
    <submittedName>
        <fullName evidence="1">Uncharacterized protein</fullName>
    </submittedName>
</protein>
<organism evidence="1 2">
    <name type="scientific">Natronomicrosphaera hydrolytica</name>
    <dbReference type="NCBI Taxonomy" id="3242702"/>
    <lineage>
        <taxon>Bacteria</taxon>
        <taxon>Pseudomonadati</taxon>
        <taxon>Planctomycetota</taxon>
        <taxon>Phycisphaerae</taxon>
        <taxon>Phycisphaerales</taxon>
        <taxon>Phycisphaeraceae</taxon>
        <taxon>Natronomicrosphaera</taxon>
    </lineage>
</organism>
<keyword evidence="2" id="KW-1185">Reference proteome</keyword>
<dbReference type="RefSeq" id="WP_425345437.1">
    <property type="nucleotide sequence ID" value="NZ_JBGUBD010000005.1"/>
</dbReference>